<dbReference type="AlphaFoldDB" id="A2EDF3"/>
<gene>
    <name evidence="1" type="ORF">TVAG_394890</name>
</gene>
<name>A2EDF3_TRIV3</name>
<protein>
    <submittedName>
        <fullName evidence="1">Uncharacterized protein</fullName>
    </submittedName>
</protein>
<accession>A2EDF3</accession>
<evidence type="ECO:0000313" key="2">
    <source>
        <dbReference type="Proteomes" id="UP000001542"/>
    </source>
</evidence>
<dbReference type="EMBL" id="DS113360">
    <property type="protein sequence ID" value="EAY09317.1"/>
    <property type="molecule type" value="Genomic_DNA"/>
</dbReference>
<keyword evidence="2" id="KW-1185">Reference proteome</keyword>
<reference evidence="1" key="1">
    <citation type="submission" date="2006-10" db="EMBL/GenBank/DDBJ databases">
        <authorList>
            <person name="Amadeo P."/>
            <person name="Zhao Q."/>
            <person name="Wortman J."/>
            <person name="Fraser-Liggett C."/>
            <person name="Carlton J."/>
        </authorList>
    </citation>
    <scope>NUCLEOTIDE SEQUENCE</scope>
    <source>
        <strain evidence="1">G3</strain>
    </source>
</reference>
<sequence>MILRGYYLNSVLYAQYDFRLYRLVFEHNYTKSNCFKDEIEARRTNDNGKFSILYDLDNPKYVMKDGFRHFIIDYPSLNLLNTWKQKKSPLQDIEKKDVFTATGFEAGITEAPSKEWGGLVKTASNPDTFLDGLNRWFYSVGMYCNALDWFKNKGLPAYYDTSEHTTDKMRLWCAIKDYSIGERYSCVHRLYYSMLFIAAINIVITVTE</sequence>
<organism evidence="1 2">
    <name type="scientific">Trichomonas vaginalis (strain ATCC PRA-98 / G3)</name>
    <dbReference type="NCBI Taxonomy" id="412133"/>
    <lineage>
        <taxon>Eukaryota</taxon>
        <taxon>Metamonada</taxon>
        <taxon>Parabasalia</taxon>
        <taxon>Trichomonadida</taxon>
        <taxon>Trichomonadidae</taxon>
        <taxon>Trichomonas</taxon>
    </lineage>
</organism>
<evidence type="ECO:0000313" key="1">
    <source>
        <dbReference type="EMBL" id="EAY09317.1"/>
    </source>
</evidence>
<dbReference type="RefSeq" id="XP_001321540.1">
    <property type="nucleotide sequence ID" value="XM_001321505.1"/>
</dbReference>
<reference evidence="1" key="2">
    <citation type="journal article" date="2007" name="Science">
        <title>Draft genome sequence of the sexually transmitted pathogen Trichomonas vaginalis.</title>
        <authorList>
            <person name="Carlton J.M."/>
            <person name="Hirt R.P."/>
            <person name="Silva J.C."/>
            <person name="Delcher A.L."/>
            <person name="Schatz M."/>
            <person name="Zhao Q."/>
            <person name="Wortman J.R."/>
            <person name="Bidwell S.L."/>
            <person name="Alsmark U.C.M."/>
            <person name="Besteiro S."/>
            <person name="Sicheritz-Ponten T."/>
            <person name="Noel C.J."/>
            <person name="Dacks J.B."/>
            <person name="Foster P.G."/>
            <person name="Simillion C."/>
            <person name="Van de Peer Y."/>
            <person name="Miranda-Saavedra D."/>
            <person name="Barton G.J."/>
            <person name="Westrop G.D."/>
            <person name="Mueller S."/>
            <person name="Dessi D."/>
            <person name="Fiori P.L."/>
            <person name="Ren Q."/>
            <person name="Paulsen I."/>
            <person name="Zhang H."/>
            <person name="Bastida-Corcuera F.D."/>
            <person name="Simoes-Barbosa A."/>
            <person name="Brown M.T."/>
            <person name="Hayes R.D."/>
            <person name="Mukherjee M."/>
            <person name="Okumura C.Y."/>
            <person name="Schneider R."/>
            <person name="Smith A.J."/>
            <person name="Vanacova S."/>
            <person name="Villalvazo M."/>
            <person name="Haas B.J."/>
            <person name="Pertea M."/>
            <person name="Feldblyum T.V."/>
            <person name="Utterback T.R."/>
            <person name="Shu C.L."/>
            <person name="Osoegawa K."/>
            <person name="de Jong P.J."/>
            <person name="Hrdy I."/>
            <person name="Horvathova L."/>
            <person name="Zubacova Z."/>
            <person name="Dolezal P."/>
            <person name="Malik S.B."/>
            <person name="Logsdon J.M. Jr."/>
            <person name="Henze K."/>
            <person name="Gupta A."/>
            <person name="Wang C.C."/>
            <person name="Dunne R.L."/>
            <person name="Upcroft J.A."/>
            <person name="Upcroft P."/>
            <person name="White O."/>
            <person name="Salzberg S.L."/>
            <person name="Tang P."/>
            <person name="Chiu C.-H."/>
            <person name="Lee Y.-S."/>
            <person name="Embley T.M."/>
            <person name="Coombs G.H."/>
            <person name="Mottram J.C."/>
            <person name="Tachezy J."/>
            <person name="Fraser-Liggett C.M."/>
            <person name="Johnson P.J."/>
        </authorList>
    </citation>
    <scope>NUCLEOTIDE SEQUENCE [LARGE SCALE GENOMIC DNA]</scope>
    <source>
        <strain evidence="1">G3</strain>
    </source>
</reference>
<dbReference type="KEGG" id="tva:4767234"/>
<dbReference type="VEuPathDB" id="TrichDB:TVAG_394890"/>
<dbReference type="InParanoid" id="A2EDF3"/>
<dbReference type="VEuPathDB" id="TrichDB:TVAGG3_0725160"/>
<dbReference type="Proteomes" id="UP000001542">
    <property type="component" value="Unassembled WGS sequence"/>
</dbReference>
<proteinExistence type="predicted"/>